<keyword evidence="4" id="KW-0479">Metal-binding</keyword>
<feature type="compositionally biased region" description="Polar residues" evidence="9">
    <location>
        <begin position="829"/>
        <end position="844"/>
    </location>
</feature>
<dbReference type="Gene3D" id="3.30.2230.10">
    <property type="entry name" value="DUSP-like"/>
    <property type="match status" value="1"/>
</dbReference>
<dbReference type="PANTHER" id="PTHR21646:SF76">
    <property type="entry name" value="UBIQUITIN CARBOXYL-TERMINAL HYDROLASE 32"/>
    <property type="match status" value="1"/>
</dbReference>
<dbReference type="SUPFAM" id="SSF143791">
    <property type="entry name" value="DUSP-like"/>
    <property type="match status" value="1"/>
</dbReference>
<dbReference type="GO" id="GO:0016579">
    <property type="term" value="P:protein deubiquitination"/>
    <property type="evidence" value="ECO:0007669"/>
    <property type="project" value="InterPro"/>
</dbReference>
<feature type="region of interest" description="Disordered" evidence="9">
    <location>
        <begin position="1197"/>
        <end position="1276"/>
    </location>
</feature>
<dbReference type="InterPro" id="IPR035927">
    <property type="entry name" value="DUSP-like_sf"/>
</dbReference>
<keyword evidence="8" id="KW-0106">Calcium</keyword>
<dbReference type="Pfam" id="PF06337">
    <property type="entry name" value="DUSP"/>
    <property type="match status" value="1"/>
</dbReference>
<evidence type="ECO:0000313" key="13">
    <source>
        <dbReference type="Ensembl" id="ENSSHBP00005010232.1"/>
    </source>
</evidence>
<dbReference type="PROSITE" id="PS00972">
    <property type="entry name" value="USP_1"/>
    <property type="match status" value="1"/>
</dbReference>
<dbReference type="PROSITE" id="PS00018">
    <property type="entry name" value="EF_HAND_1"/>
    <property type="match status" value="1"/>
</dbReference>
<dbReference type="FunFam" id="3.90.70.10:FF:000018">
    <property type="entry name" value="Ubiquitin carboxyl-terminal hydrolase 32"/>
    <property type="match status" value="1"/>
</dbReference>
<evidence type="ECO:0000313" key="14">
    <source>
        <dbReference type="Proteomes" id="UP000472266"/>
    </source>
</evidence>
<evidence type="ECO:0000256" key="3">
    <source>
        <dbReference type="ARBA" id="ARBA00022670"/>
    </source>
</evidence>
<reference evidence="13" key="2">
    <citation type="submission" date="2025-09" db="UniProtKB">
        <authorList>
            <consortium name="Ensembl"/>
        </authorList>
    </citation>
    <scope>IDENTIFICATION</scope>
</reference>
<dbReference type="Ensembl" id="ENSSHBT00005012302.1">
    <property type="protein sequence ID" value="ENSSHBP00005010232.1"/>
    <property type="gene ID" value="ENSSHBG00005008623.1"/>
</dbReference>
<dbReference type="InterPro" id="IPR006615">
    <property type="entry name" value="Pept_C19_DUSP"/>
</dbReference>
<evidence type="ECO:0000256" key="9">
    <source>
        <dbReference type="SAM" id="MobiDB-lite"/>
    </source>
</evidence>
<dbReference type="EC" id="3.4.19.12" evidence="2"/>
<dbReference type="PROSITE" id="PS50222">
    <property type="entry name" value="EF_HAND_2"/>
    <property type="match status" value="1"/>
</dbReference>
<organism evidence="13 14">
    <name type="scientific">Strigops habroptila</name>
    <name type="common">Kakapo</name>
    <dbReference type="NCBI Taxonomy" id="2489341"/>
    <lineage>
        <taxon>Eukaryota</taxon>
        <taxon>Metazoa</taxon>
        <taxon>Chordata</taxon>
        <taxon>Craniata</taxon>
        <taxon>Vertebrata</taxon>
        <taxon>Euteleostomi</taxon>
        <taxon>Archelosauria</taxon>
        <taxon>Archosauria</taxon>
        <taxon>Dinosauria</taxon>
        <taxon>Saurischia</taxon>
        <taxon>Theropoda</taxon>
        <taxon>Coelurosauria</taxon>
        <taxon>Aves</taxon>
        <taxon>Neognathae</taxon>
        <taxon>Neoaves</taxon>
        <taxon>Telluraves</taxon>
        <taxon>Australaves</taxon>
        <taxon>Psittaciformes</taxon>
        <taxon>Psittacidae</taxon>
        <taxon>Strigops</taxon>
    </lineage>
</organism>
<feature type="region of interest" description="Disordered" evidence="9">
    <location>
        <begin position="291"/>
        <end position="328"/>
    </location>
</feature>
<dbReference type="GO" id="GO:0004843">
    <property type="term" value="F:cysteine-type deubiquitinase activity"/>
    <property type="evidence" value="ECO:0007669"/>
    <property type="project" value="UniProtKB-EC"/>
</dbReference>
<evidence type="ECO:0000256" key="7">
    <source>
        <dbReference type="ARBA" id="ARBA00022807"/>
    </source>
</evidence>
<feature type="compositionally biased region" description="Low complexity" evidence="9">
    <location>
        <begin position="293"/>
        <end position="304"/>
    </location>
</feature>
<gene>
    <name evidence="13" type="primary">USP32</name>
</gene>
<dbReference type="GO" id="GO:0005509">
    <property type="term" value="F:calcium ion binding"/>
    <property type="evidence" value="ECO:0007669"/>
    <property type="project" value="InterPro"/>
</dbReference>
<accession>A0A672U5K4</accession>
<evidence type="ECO:0000256" key="1">
    <source>
        <dbReference type="ARBA" id="ARBA00000707"/>
    </source>
</evidence>
<feature type="compositionally biased region" description="Basic and acidic residues" evidence="9">
    <location>
        <begin position="1250"/>
        <end position="1266"/>
    </location>
</feature>
<evidence type="ECO:0000256" key="6">
    <source>
        <dbReference type="ARBA" id="ARBA00022801"/>
    </source>
</evidence>
<evidence type="ECO:0000259" key="11">
    <source>
        <dbReference type="PROSITE" id="PS50235"/>
    </source>
</evidence>
<evidence type="ECO:0000256" key="4">
    <source>
        <dbReference type="ARBA" id="ARBA00022723"/>
    </source>
</evidence>
<keyword evidence="14" id="KW-1185">Reference proteome</keyword>
<dbReference type="FunFam" id="3.10.20.90:FF:000068">
    <property type="entry name" value="Ubiquitin carboxyl-terminal hydrolase 32"/>
    <property type="match status" value="1"/>
</dbReference>
<dbReference type="FunFam" id="3.30.2230.10:FF:000004">
    <property type="entry name" value="Ubiquitin carboxyl-terminal hydrolase 32"/>
    <property type="match status" value="1"/>
</dbReference>
<dbReference type="PANTHER" id="PTHR21646">
    <property type="entry name" value="UBIQUITIN CARBOXYL-TERMINAL HYDROLASE"/>
    <property type="match status" value="1"/>
</dbReference>
<feature type="domain" description="DUSP" evidence="12">
    <location>
        <begin position="196"/>
        <end position="410"/>
    </location>
</feature>
<sequence length="1433" mass="162340">MTQQCFIREVLGDGVPPKVAEGEKVNYEKFRVWLLHNKDAFTFSRWLLSGGVYVTLTDDSDTPTFYQTLAGVTHLEESDIIDLEKRYWLLKAQSRTGRFDLETFAPLVSPPIHPSLSEVCFKVFDIDRDGVLSRTELTEMVVALLEVWKDNRTDKIPLGHLTLEDYQIWSVKSALANEFLNLLFQVCHIVLGLRPATPEEEGQIIRGWLERESRYGLQPGHNWFLIAMPWWHQWKDYVKYDANPVVIEPSSVLSGGKNSLVAAAANASEQGEDKMGGLNYFSATEEKCSDNISTASEASETTSSNNLHPGTPGTDFARQHNTSDNNNQCFLGTNGNNLLQLNPQKPGAIDNQPLVTQEPVKAASLTMEGGRLKRSPQLIEGKDYIMVPEPVWRALYHWYGANLSLPRPVIKNSKTNVPELELFPRYLLFLRQQPATRTQQSNIWVNMGNVPSPNAPLKRVLAYTGCFSRMQTIKEIHEYLSQRLRIKEEDMRLWLYNSENYLTLLDDEDHRLEYLKIQDEQHLVIEVRNKDMSWPEEMSFIANSSKIDRHKVPTEKGATGLSNLGNTCFMNSSIQCVSNTQPLTRYFISGRHLYELNRTNPIGMKGHMAKCYGDLVQELWSGTQKNIAPLKLRWTIAKYAPRFNGFQQQDSQELLAFLLDGLHEDLNRVHDKPYVELKDSDGRPDWEVAAEAWENHLRRNRSIVVDLFHGQLKSQVKCKTCGHISVRFDPFNFLSLPLPMDSYMHLEITVIKLDGTTPVRYGLRLNMDEKYTGLKKQLSELCGLKPEQILLAEVHSSNIKNFPQDNQKVRLSVSGFLCAFEIPIPGSPTSASSPVQTDVSTGPSANGAPNIMMNGDIPKPTLIPNGMPNTVVPCGTERNLANWTLNGHVPLLSDSPCTGYIIAVHRKMMRTELYFLSSQKNRPSLFGMPLIVPCTVHTRKRDLYDAVWIQVSRLASPLPPQEASNHAQDCDDSMGYQYPFTLRVVQKDGNSCAWCPWYRFCRGCKIECTEDRACVGNAYIAVDWDPTALHLRYQTSQERIVEEHESVEQSRRAQAEPINLDSCLRAFTSEEELGEDEMYYCSKCKTHCLATKKLDLWRLPPILIIHLKRFQFVNGRWIKSQKIVKFPRESFDPSAFLVQRDPSHFQRKQLTLQVDSLPEPRTLQGEAKKTDLQITYTPGEGDVLNRSPSSLNTTVLNNIKASPSLGRKSGTSCPSSKNSSPNSSPRTLGRGKGRLRLPQLGKNKLSSSKENLDASKENGTDQEQRFTSDQGDALTRGRILGGSQSELYTAQDNEMTLANGYICEQNAYSNGSINGQIDNHSEDDITDDQREEVCVNPIYNLYAISCHSGIMGGGHYVTYAKNPNNKWYCYNDSSCKELHPDEIDTDSAYILFYEQQGVDYAQFLPKIDGKKMADTSSMDEDFESDYKKYCVLQ</sequence>
<name>A0A672U5K4_STRHB</name>
<dbReference type="GO" id="GO:0005794">
    <property type="term" value="C:Golgi apparatus"/>
    <property type="evidence" value="ECO:0007669"/>
    <property type="project" value="TreeGrafter"/>
</dbReference>
<dbReference type="FunFam" id="3.90.70.10:FF:000110">
    <property type="entry name" value="ubiquitin carboxyl-terminal hydrolase 32 isoform X2"/>
    <property type="match status" value="1"/>
</dbReference>
<dbReference type="InterPro" id="IPR038765">
    <property type="entry name" value="Papain-like_cys_pep_sf"/>
</dbReference>
<feature type="compositionally biased region" description="Polar residues" evidence="9">
    <location>
        <begin position="319"/>
        <end position="328"/>
    </location>
</feature>
<dbReference type="Proteomes" id="UP000472266">
    <property type="component" value="Unplaced"/>
</dbReference>
<evidence type="ECO:0000256" key="5">
    <source>
        <dbReference type="ARBA" id="ARBA00022786"/>
    </source>
</evidence>
<dbReference type="Pfam" id="PF14836">
    <property type="entry name" value="Ubiquitin_3"/>
    <property type="match status" value="1"/>
</dbReference>
<dbReference type="GO" id="GO:0006508">
    <property type="term" value="P:proteolysis"/>
    <property type="evidence" value="ECO:0007669"/>
    <property type="project" value="UniProtKB-KW"/>
</dbReference>
<dbReference type="InterPro" id="IPR018200">
    <property type="entry name" value="USP_CS"/>
</dbReference>
<dbReference type="GeneTree" id="ENSGT00940000155797"/>
<feature type="domain" description="USP" evidence="11">
    <location>
        <begin position="559"/>
        <end position="1396"/>
    </location>
</feature>
<keyword evidence="3" id="KW-0645">Protease</keyword>
<proteinExistence type="predicted"/>
<dbReference type="PROSITE" id="PS51283">
    <property type="entry name" value="DUSP"/>
    <property type="match status" value="1"/>
</dbReference>
<keyword evidence="6" id="KW-0378">Hydrolase</keyword>
<dbReference type="InterPro" id="IPR011992">
    <property type="entry name" value="EF-hand-dom_pair"/>
</dbReference>
<dbReference type="SUPFAM" id="SSF54001">
    <property type="entry name" value="Cysteine proteinases"/>
    <property type="match status" value="1"/>
</dbReference>
<dbReference type="SUPFAM" id="SSF47473">
    <property type="entry name" value="EF-hand"/>
    <property type="match status" value="1"/>
</dbReference>
<evidence type="ECO:0000256" key="8">
    <source>
        <dbReference type="ARBA" id="ARBA00022837"/>
    </source>
</evidence>
<evidence type="ECO:0000259" key="10">
    <source>
        <dbReference type="PROSITE" id="PS50222"/>
    </source>
</evidence>
<keyword evidence="5" id="KW-0833">Ubl conjugation pathway</keyword>
<feature type="region of interest" description="Disordered" evidence="9">
    <location>
        <begin position="829"/>
        <end position="850"/>
    </location>
</feature>
<feature type="domain" description="EF-hand" evidence="10">
    <location>
        <begin position="112"/>
        <end position="147"/>
    </location>
</feature>
<dbReference type="InterPro" id="IPR018247">
    <property type="entry name" value="EF_Hand_1_Ca_BS"/>
</dbReference>
<dbReference type="InterPro" id="IPR028135">
    <property type="entry name" value="Ub_USP-typ"/>
</dbReference>
<reference evidence="13" key="1">
    <citation type="submission" date="2025-08" db="UniProtKB">
        <authorList>
            <consortium name="Ensembl"/>
        </authorList>
    </citation>
    <scope>IDENTIFICATION</scope>
</reference>
<keyword evidence="7" id="KW-0788">Thiol protease</keyword>
<dbReference type="InterPro" id="IPR002048">
    <property type="entry name" value="EF_hand_dom"/>
</dbReference>
<dbReference type="Gene3D" id="1.10.238.10">
    <property type="entry name" value="EF-hand"/>
    <property type="match status" value="1"/>
</dbReference>
<feature type="compositionally biased region" description="Low complexity" evidence="9">
    <location>
        <begin position="1212"/>
        <end position="1228"/>
    </location>
</feature>
<evidence type="ECO:0000256" key="2">
    <source>
        <dbReference type="ARBA" id="ARBA00012759"/>
    </source>
</evidence>
<dbReference type="SMART" id="SM00695">
    <property type="entry name" value="DUSP"/>
    <property type="match status" value="1"/>
</dbReference>
<dbReference type="FunFam" id="3.90.70.10:FF:000258">
    <property type="entry name" value="Ubiquitin carboxyl-terminal hydrolase 32"/>
    <property type="match status" value="1"/>
</dbReference>
<evidence type="ECO:0000259" key="12">
    <source>
        <dbReference type="PROSITE" id="PS51283"/>
    </source>
</evidence>
<dbReference type="Pfam" id="PF00443">
    <property type="entry name" value="UCH"/>
    <property type="match status" value="1"/>
</dbReference>
<comment type="catalytic activity">
    <reaction evidence="1">
        <text>Thiol-dependent hydrolysis of ester, thioester, amide, peptide and isopeptide bonds formed by the C-terminal Gly of ubiquitin (a 76-residue protein attached to proteins as an intracellular targeting signal).</text>
        <dbReference type="EC" id="3.4.19.12"/>
    </reaction>
</comment>
<dbReference type="PROSITE" id="PS50235">
    <property type="entry name" value="USP_3"/>
    <property type="match status" value="1"/>
</dbReference>
<protein>
    <recommendedName>
        <fullName evidence="2">ubiquitinyl hydrolase 1</fullName>
        <ecNumber evidence="2">3.4.19.12</ecNumber>
    </recommendedName>
</protein>
<dbReference type="Gene3D" id="3.10.20.90">
    <property type="entry name" value="Phosphatidylinositol 3-kinase Catalytic Subunit, Chain A, domain 1"/>
    <property type="match status" value="1"/>
</dbReference>
<dbReference type="InterPro" id="IPR028889">
    <property type="entry name" value="USP"/>
</dbReference>
<dbReference type="InterPro" id="IPR050185">
    <property type="entry name" value="Ub_carboxyl-term_hydrolase"/>
</dbReference>
<dbReference type="InterPro" id="IPR001394">
    <property type="entry name" value="Peptidase_C19_UCH"/>
</dbReference>
<dbReference type="Gene3D" id="3.90.70.10">
    <property type="entry name" value="Cysteine proteinases"/>
    <property type="match status" value="3"/>
</dbReference>
<dbReference type="PROSITE" id="PS00973">
    <property type="entry name" value="USP_2"/>
    <property type="match status" value="1"/>
</dbReference>